<name>A0ABS5IGL1_9PROT</name>
<keyword evidence="4" id="KW-0418">Kinase</keyword>
<gene>
    <name evidence="6" type="ORF">KEC16_17740</name>
</gene>
<keyword evidence="7" id="KW-1185">Reference proteome</keyword>
<dbReference type="Pfam" id="PF02518">
    <property type="entry name" value="HATPase_c"/>
    <property type="match status" value="1"/>
</dbReference>
<dbReference type="InterPro" id="IPR003594">
    <property type="entry name" value="HATPase_dom"/>
</dbReference>
<dbReference type="RefSeq" id="WP_211551437.1">
    <property type="nucleotide sequence ID" value="NZ_JAGTUF010000026.1"/>
</dbReference>
<evidence type="ECO:0000256" key="1">
    <source>
        <dbReference type="ARBA" id="ARBA00000085"/>
    </source>
</evidence>
<comment type="caution">
    <text evidence="6">The sequence shown here is derived from an EMBL/GenBank/DDBJ whole genome shotgun (WGS) entry which is preliminary data.</text>
</comment>
<evidence type="ECO:0000313" key="6">
    <source>
        <dbReference type="EMBL" id="MBR9973574.1"/>
    </source>
</evidence>
<dbReference type="EC" id="2.7.13.3" evidence="2"/>
<dbReference type="PROSITE" id="PS50109">
    <property type="entry name" value="HIS_KIN"/>
    <property type="match status" value="1"/>
</dbReference>
<evidence type="ECO:0000256" key="2">
    <source>
        <dbReference type="ARBA" id="ARBA00012438"/>
    </source>
</evidence>
<dbReference type="Gene3D" id="3.30.565.10">
    <property type="entry name" value="Histidine kinase-like ATPase, C-terminal domain"/>
    <property type="match status" value="2"/>
</dbReference>
<dbReference type="InterPro" id="IPR043836">
    <property type="entry name" value="DHp"/>
</dbReference>
<dbReference type="SUPFAM" id="SSF55874">
    <property type="entry name" value="ATPase domain of HSP90 chaperone/DNA topoisomerase II/histidine kinase"/>
    <property type="match status" value="2"/>
</dbReference>
<evidence type="ECO:0000259" key="5">
    <source>
        <dbReference type="PROSITE" id="PS50109"/>
    </source>
</evidence>
<dbReference type="InterPro" id="IPR005467">
    <property type="entry name" value="His_kinase_dom"/>
</dbReference>
<dbReference type="EMBL" id="JAGTUF010000026">
    <property type="protein sequence ID" value="MBR9973574.1"/>
    <property type="molecule type" value="Genomic_DNA"/>
</dbReference>
<keyword evidence="3" id="KW-0808">Transferase</keyword>
<dbReference type="Pfam" id="PF13589">
    <property type="entry name" value="HATPase_c_3"/>
    <property type="match status" value="1"/>
</dbReference>
<dbReference type="SMART" id="SM00387">
    <property type="entry name" value="HATPase_c"/>
    <property type="match status" value="1"/>
</dbReference>
<feature type="domain" description="Histidine kinase" evidence="5">
    <location>
        <begin position="862"/>
        <end position="989"/>
    </location>
</feature>
<evidence type="ECO:0000256" key="3">
    <source>
        <dbReference type="ARBA" id="ARBA00022679"/>
    </source>
</evidence>
<dbReference type="PANTHER" id="PTHR43047:SF62">
    <property type="entry name" value="SENSOR HISTIDINE KINASE DPIB"/>
    <property type="match status" value="1"/>
</dbReference>
<sequence length="993" mass="112357">MIGAASFQTKARTVDHLGREQIADCPTAISELWKNAFDAYARSVSLDIYDGDEPVAVISDDGHGMNRAEFENRWLVVGTESKATEDRTPIDDRNDLKVRPRQGQKGIGRLSCANLGPILLLVSKRKTAPFVAAMVDWRLFENPFINLADLRVPIAEFENKDALLTLVPGLVAELACNITGGGDAARTDRLRAAWAAYDHLFHAENEAGVSNKLRPPSEEILEGLAKIEFKERHLAQWPVWSDERPHGTALLVSQINYDLQVELGDDKTDSSAIEARKRFFETLSSFVDPFFDPADEQSTASRLEFSYAVRAWKGEVPQTIVGTDKQFDRRQLDGMEHLLAGSIDRDGVFRGRVKAFGQWIPEECVIAPPKDLHIPRRADSEVGQLDLYIASMEFESINSTLPRLEFQRFEELARLYAGFMIFRDGLRVLPYGRTDNDFFEIESRRSKHAGREFWNHRQMFGRLSITRAANPNLKDKAGREGLLDNRAAKTLKGIVSNILKQSARRYFGYDSEIRRTVLPGIKASNKEERANEARNKLRKKQRKEFRTKLQVFTKTLPPFVKEVEEFARTLSVRDEAEIAATQQHLEEYRERASEFRLPGAPTSLGPLETPYADFRENIRDLSALLGAAAADLEIQIERINPKKPRELLEKQIARNAAQIHHRIQQWKRTIDILQKSEFERIRDVVGQRNKVFHAEAIPVVARFDRGEVTYSEAVKLLERLKEETDTQNAELFVPYIGALESLKESIDLDHLASFGMEELGDMRAELDRLNALAQLGIAVEIVGHELQAYDDIIGSAIKRLPEEVRQSKAVHDIEFGYDGLTDQLRFLSPLRLAGQRIQRWITGGEIADYLAEFFKLNLSRAEIIFDVDPRFRAMRIYDQQSRLYPVFINLMNNSIYWVGTRRDGERRIALAVVGDEVMVSDNGPGVDAEDIDSLFSLFFTKKAHGGRGVGLYLSKANLAAGGHRIRYVSKGEGLPLPGANFAITFRGAEFDVG</sequence>
<dbReference type="Proteomes" id="UP000680714">
    <property type="component" value="Unassembled WGS sequence"/>
</dbReference>
<accession>A0ABS5IGL1</accession>
<dbReference type="InterPro" id="IPR036890">
    <property type="entry name" value="HATPase_C_sf"/>
</dbReference>
<comment type="catalytic activity">
    <reaction evidence="1">
        <text>ATP + protein L-histidine = ADP + protein N-phospho-L-histidine.</text>
        <dbReference type="EC" id="2.7.13.3"/>
    </reaction>
</comment>
<evidence type="ECO:0000256" key="4">
    <source>
        <dbReference type="ARBA" id="ARBA00022777"/>
    </source>
</evidence>
<dbReference type="PANTHER" id="PTHR43047">
    <property type="entry name" value="TWO-COMPONENT HISTIDINE PROTEIN KINASE"/>
    <property type="match status" value="1"/>
</dbReference>
<organism evidence="6 7">
    <name type="scientific">Magnetospirillum sulfuroxidans</name>
    <dbReference type="NCBI Taxonomy" id="611300"/>
    <lineage>
        <taxon>Bacteria</taxon>
        <taxon>Pseudomonadati</taxon>
        <taxon>Pseudomonadota</taxon>
        <taxon>Alphaproteobacteria</taxon>
        <taxon>Rhodospirillales</taxon>
        <taxon>Rhodospirillaceae</taxon>
        <taxon>Magnetospirillum</taxon>
    </lineage>
</organism>
<reference evidence="6 7" key="1">
    <citation type="submission" date="2021-04" db="EMBL/GenBank/DDBJ databases">
        <title>Magnetospirillum sulfuroxidans sp. nov., a facultative chemolithoautotrophic sulfur-oxidizing alphaproteobacterium isolated from freshwater sediment and proposals for Paramagetospirillum gen. nov., and Magnetospirillaceae fam. nov.</title>
        <authorList>
            <person name="Koziaeva V."/>
            <person name="Geelhoed J.S."/>
            <person name="Sorokin D.Y."/>
            <person name="Grouzdev D.S."/>
        </authorList>
    </citation>
    <scope>NUCLEOTIDE SEQUENCE [LARGE SCALE GENOMIC DNA]</scope>
    <source>
        <strain evidence="6 7">J10</strain>
    </source>
</reference>
<proteinExistence type="predicted"/>
<dbReference type="Pfam" id="PF19191">
    <property type="entry name" value="HEF_HK"/>
    <property type="match status" value="1"/>
</dbReference>
<keyword evidence="6" id="KW-0067">ATP-binding</keyword>
<dbReference type="GO" id="GO:0005524">
    <property type="term" value="F:ATP binding"/>
    <property type="evidence" value="ECO:0007669"/>
    <property type="project" value="UniProtKB-KW"/>
</dbReference>
<protein>
    <recommendedName>
        <fullName evidence="2">histidine kinase</fullName>
        <ecNumber evidence="2">2.7.13.3</ecNumber>
    </recommendedName>
</protein>
<evidence type="ECO:0000313" key="7">
    <source>
        <dbReference type="Proteomes" id="UP000680714"/>
    </source>
</evidence>
<keyword evidence="6" id="KW-0547">Nucleotide-binding</keyword>